<name>A0AAW9CYS3_BURTH</name>
<comment type="caution">
    <text evidence="1">The sequence shown here is derived from an EMBL/GenBank/DDBJ whole genome shotgun (WGS) entry which is preliminary data.</text>
</comment>
<gene>
    <name evidence="1" type="ORF">C7S16_0794</name>
</gene>
<protein>
    <submittedName>
        <fullName evidence="1">Uncharacterized protein</fullName>
    </submittedName>
</protein>
<dbReference type="Proteomes" id="UP001272137">
    <property type="component" value="Unassembled WGS sequence"/>
</dbReference>
<sequence length="42" mass="4920">MRASTSGAPNRRSRSIRRSRCSLMHELRQIIKLKQSIIIVLR</sequence>
<evidence type="ECO:0000313" key="2">
    <source>
        <dbReference type="Proteomes" id="UP001272137"/>
    </source>
</evidence>
<dbReference type="AlphaFoldDB" id="A0AAW9CYS3"/>
<organism evidence="1 2">
    <name type="scientific">Burkholderia thailandensis</name>
    <dbReference type="NCBI Taxonomy" id="57975"/>
    <lineage>
        <taxon>Bacteria</taxon>
        <taxon>Pseudomonadati</taxon>
        <taxon>Pseudomonadota</taxon>
        <taxon>Betaproteobacteria</taxon>
        <taxon>Burkholderiales</taxon>
        <taxon>Burkholderiaceae</taxon>
        <taxon>Burkholderia</taxon>
        <taxon>pseudomallei group</taxon>
    </lineage>
</organism>
<accession>A0AAW9CYS3</accession>
<proteinExistence type="predicted"/>
<reference evidence="1" key="1">
    <citation type="submission" date="2018-08" db="EMBL/GenBank/DDBJ databases">
        <title>Identification of Burkholderia cepacia strains that express a Burkholderia pseudomallei-like capsular polysaccharide.</title>
        <authorList>
            <person name="Burtnick M.N."/>
            <person name="Vongsouvath M."/>
            <person name="Newton P."/>
            <person name="Wuthiekanun V."/>
            <person name="Limmathurotsakul D."/>
            <person name="Brett P.J."/>
            <person name="Chantratita N."/>
            <person name="Dance D.A."/>
        </authorList>
    </citation>
    <scope>NUCLEOTIDE SEQUENCE</scope>
    <source>
        <strain evidence="1">SBXCC001</strain>
    </source>
</reference>
<evidence type="ECO:0000313" key="1">
    <source>
        <dbReference type="EMBL" id="MDW9256060.1"/>
    </source>
</evidence>
<dbReference type="EMBL" id="QXCT01000002">
    <property type="protein sequence ID" value="MDW9256060.1"/>
    <property type="molecule type" value="Genomic_DNA"/>
</dbReference>